<dbReference type="InterPro" id="IPR019826">
    <property type="entry name" value="Carboxylesterase_B_AS"/>
</dbReference>
<dbReference type="Proteomes" id="UP000076532">
    <property type="component" value="Unassembled WGS sequence"/>
</dbReference>
<name>A0A166AN01_9AGAM</name>
<dbReference type="Gene3D" id="3.40.50.1820">
    <property type="entry name" value="alpha/beta hydrolase"/>
    <property type="match status" value="1"/>
</dbReference>
<dbReference type="EMBL" id="KV417658">
    <property type="protein sequence ID" value="KZP11779.1"/>
    <property type="molecule type" value="Genomic_DNA"/>
</dbReference>
<dbReference type="InterPro" id="IPR029058">
    <property type="entry name" value="AB_hydrolase_fold"/>
</dbReference>
<dbReference type="OrthoDB" id="408631at2759"/>
<evidence type="ECO:0000259" key="4">
    <source>
        <dbReference type="Pfam" id="PF00135"/>
    </source>
</evidence>
<keyword evidence="2" id="KW-0378">Hydrolase</keyword>
<dbReference type="PANTHER" id="PTHR34144:SF5">
    <property type="entry name" value="ALPHA-1,3-MANNOSYLTRANSFERASE CMT1"/>
    <property type="match status" value="1"/>
</dbReference>
<accession>A0A166AN01</accession>
<dbReference type="AlphaFoldDB" id="A0A166AN01"/>
<dbReference type="InterPro" id="IPR002018">
    <property type="entry name" value="CarbesteraseB"/>
</dbReference>
<protein>
    <submittedName>
        <fullName evidence="5">Glycosyltransferase family 69 protein</fullName>
    </submittedName>
</protein>
<sequence>MGHAKPTSWAFGPARLPLRLTPTRSLLALSCLAALLFLSQVSTVTTTAWSSAASSLLPVDVFPVLGLGSAIGIGAPAEGGDPFDDIPAPGRAPPFVLEANATHTEQKEKTVNAKERTVMKKTAAVALALAPLSRLTAPAYRPTCALTPAHLSRYAALTQDQAPTAIFLALNLLDAQWPLASLLHALPVLLPYLGPQHLFVSVLENGSSDKTPGMLAVLANFLSAHGIAYHIEVRGEGAKSEKSGGRRIIELAKLRNEVMQPLYDGSAALAAGVDAFGRVLFLNDIVFCAADVLEVLYEHKTQGADMACSLDWGSHIVYDRWVLRGMSGSPSYAQPDLLAYFAEPPPARNPVPQPFPSADREAGERLRALEPFQVFSCWNGAVVMPAAAFVANSSQSQMEGDTRGTGRGPVRFRTAKSDPDAPVAGDGMAVTEKASECFLVPVDLWKRGWGKIMVVPRASVAYTGYDYDEVRQDGGRAPELDAPHPAHLHYIALPAPLPTPHTAAQAKATETEQEKTRIAWASEPPREVVYHDYAWWHAAERWGAWDEAARDMHSGVRGRFYLILGGIGLVRPVRRLRRVGAAVGATDAIKPFPVQPYKTSVNATEYGPWCLHIPVVFPNFTLSNATYIFGGGFDTAGSSVYDGSVIVQKSIDIGSPVVYVSFNHRVNGFGFLASQEVTNAGVANLGLQDQRQALRWVQKYISSFGGDPAKVTLFGLSSGAISTALHMLLNDGDNEGLFRAAWSMSGGPLPVGSYTHGQKWYDSAVAATNCTDAGDTLGCLRAAPVDVLHAYFLTTPSKGSYQALQSAWLPRVDGTFLKDVPLNLVAQGSVAKIPFISGARFLIFPPYDRSLAQVLTGDADDEGTLFNLYQSNLTTDADFTAYLQNNYFPAATPADVDRIVRLHPADPAAGSPFGTGANNSIYPQYKRLAVFQGDFTFQGPRRSFLQHRAALQNAWSYVDKRDKTASTLGSFHTLDATDSMYGPSNATGTELQDYIISFAYNLNPNGRTVPKWARYTAEAPTMMALLDGVPTIGAVEDTYRAEAIEGVTKIGLIYPL</sequence>
<proteinExistence type="inferred from homology"/>
<dbReference type="Pfam" id="PF11735">
    <property type="entry name" value="CAP59_mtransfer"/>
    <property type="match status" value="1"/>
</dbReference>
<dbReference type="InterPro" id="IPR021047">
    <property type="entry name" value="Mannosyltransferase_CMT1"/>
</dbReference>
<comment type="similarity">
    <text evidence="1">Belongs to the type-B carboxylesterase/lipase family.</text>
</comment>
<feature type="domain" description="Carboxylesterase type B" evidence="4">
    <location>
        <begin position="626"/>
        <end position="1027"/>
    </location>
</feature>
<reference evidence="5 6" key="1">
    <citation type="journal article" date="2016" name="Mol. Biol. Evol.">
        <title>Comparative Genomics of Early-Diverging Mushroom-Forming Fungi Provides Insights into the Origins of Lignocellulose Decay Capabilities.</title>
        <authorList>
            <person name="Nagy L.G."/>
            <person name="Riley R."/>
            <person name="Tritt A."/>
            <person name="Adam C."/>
            <person name="Daum C."/>
            <person name="Floudas D."/>
            <person name="Sun H."/>
            <person name="Yadav J.S."/>
            <person name="Pangilinan J."/>
            <person name="Larsson K.H."/>
            <person name="Matsuura K."/>
            <person name="Barry K."/>
            <person name="Labutti K."/>
            <person name="Kuo R."/>
            <person name="Ohm R.A."/>
            <person name="Bhattacharya S.S."/>
            <person name="Shirouzu T."/>
            <person name="Yoshinaga Y."/>
            <person name="Martin F.M."/>
            <person name="Grigoriev I.V."/>
            <person name="Hibbett D.S."/>
        </authorList>
    </citation>
    <scope>NUCLEOTIDE SEQUENCE [LARGE SCALE GENOMIC DNA]</scope>
    <source>
        <strain evidence="5 6">CBS 109695</strain>
    </source>
</reference>
<evidence type="ECO:0000313" key="5">
    <source>
        <dbReference type="EMBL" id="KZP11779.1"/>
    </source>
</evidence>
<keyword evidence="6" id="KW-1185">Reference proteome</keyword>
<dbReference type="STRING" id="436010.A0A166AN01"/>
<evidence type="ECO:0000313" key="6">
    <source>
        <dbReference type="Proteomes" id="UP000076532"/>
    </source>
</evidence>
<gene>
    <name evidence="5" type="ORF">FIBSPDRAFT_962045</name>
</gene>
<dbReference type="PANTHER" id="PTHR34144">
    <property type="entry name" value="CHROMOSOME 8, WHOLE GENOME SHOTGUN SEQUENCE"/>
    <property type="match status" value="1"/>
</dbReference>
<organism evidence="5 6">
    <name type="scientific">Athelia psychrophila</name>
    <dbReference type="NCBI Taxonomy" id="1759441"/>
    <lineage>
        <taxon>Eukaryota</taxon>
        <taxon>Fungi</taxon>
        <taxon>Dikarya</taxon>
        <taxon>Basidiomycota</taxon>
        <taxon>Agaricomycotina</taxon>
        <taxon>Agaricomycetes</taxon>
        <taxon>Agaricomycetidae</taxon>
        <taxon>Atheliales</taxon>
        <taxon>Atheliaceae</taxon>
        <taxon>Athelia</taxon>
    </lineage>
</organism>
<dbReference type="GO" id="GO:0016787">
    <property type="term" value="F:hydrolase activity"/>
    <property type="evidence" value="ECO:0007669"/>
    <property type="project" value="UniProtKB-KW"/>
</dbReference>
<feature type="region of interest" description="Disordered" evidence="3">
    <location>
        <begin position="397"/>
        <end position="426"/>
    </location>
</feature>
<dbReference type="SUPFAM" id="SSF53474">
    <property type="entry name" value="alpha/beta-Hydrolases"/>
    <property type="match status" value="1"/>
</dbReference>
<evidence type="ECO:0000256" key="2">
    <source>
        <dbReference type="ARBA" id="ARBA00022801"/>
    </source>
</evidence>
<evidence type="ECO:0000256" key="1">
    <source>
        <dbReference type="ARBA" id="ARBA00005964"/>
    </source>
</evidence>
<evidence type="ECO:0000256" key="3">
    <source>
        <dbReference type="SAM" id="MobiDB-lite"/>
    </source>
</evidence>
<dbReference type="PROSITE" id="PS00122">
    <property type="entry name" value="CARBOXYLESTERASE_B_1"/>
    <property type="match status" value="1"/>
</dbReference>
<dbReference type="Pfam" id="PF00135">
    <property type="entry name" value="COesterase"/>
    <property type="match status" value="1"/>
</dbReference>